<proteinExistence type="predicted"/>
<feature type="non-terminal residue" evidence="1">
    <location>
        <position position="1"/>
    </location>
</feature>
<accession>Q4T519</accession>
<comment type="caution">
    <text evidence="1">The sequence shown here is derived from an EMBL/GenBank/DDBJ whole genome shotgun (WGS) entry which is preliminary data.</text>
</comment>
<dbReference type="EMBL" id="CAAE01009470">
    <property type="protein sequence ID" value="CAF92013.1"/>
    <property type="molecule type" value="Genomic_DNA"/>
</dbReference>
<reference evidence="1" key="1">
    <citation type="journal article" date="2004" name="Nature">
        <title>Genome duplication in the teleost fish Tetraodon nigroviridis reveals the early vertebrate proto-karyotype.</title>
        <authorList>
            <person name="Jaillon O."/>
            <person name="Aury J.-M."/>
            <person name="Brunet F."/>
            <person name="Petit J.-L."/>
            <person name="Stange-Thomann N."/>
            <person name="Mauceli E."/>
            <person name="Bouneau L."/>
            <person name="Fischer C."/>
            <person name="Ozouf-Costaz C."/>
            <person name="Bernot A."/>
            <person name="Nicaud S."/>
            <person name="Jaffe D."/>
            <person name="Fisher S."/>
            <person name="Lutfalla G."/>
            <person name="Dossat C."/>
            <person name="Segurens B."/>
            <person name="Dasilva C."/>
            <person name="Salanoubat M."/>
            <person name="Levy M."/>
            <person name="Boudet N."/>
            <person name="Castellano S."/>
            <person name="Anthouard V."/>
            <person name="Jubin C."/>
            <person name="Castelli V."/>
            <person name="Katinka M."/>
            <person name="Vacherie B."/>
            <person name="Biemont C."/>
            <person name="Skalli Z."/>
            <person name="Cattolico L."/>
            <person name="Poulain J."/>
            <person name="De Berardinis V."/>
            <person name="Cruaud C."/>
            <person name="Duprat S."/>
            <person name="Brottier P."/>
            <person name="Coutanceau J.-P."/>
            <person name="Gouzy J."/>
            <person name="Parra G."/>
            <person name="Lardier G."/>
            <person name="Chapple C."/>
            <person name="McKernan K.J."/>
            <person name="McEwan P."/>
            <person name="Bosak S."/>
            <person name="Kellis M."/>
            <person name="Volff J.-N."/>
            <person name="Guigo R."/>
            <person name="Zody M.C."/>
            <person name="Mesirov J."/>
            <person name="Lindblad-Toh K."/>
            <person name="Birren B."/>
            <person name="Nusbaum C."/>
            <person name="Kahn D."/>
            <person name="Robinson-Rechavi M."/>
            <person name="Laudet V."/>
            <person name="Schachter V."/>
            <person name="Quetier F."/>
            <person name="Saurin W."/>
            <person name="Scarpelli C."/>
            <person name="Wincker P."/>
            <person name="Lander E.S."/>
            <person name="Weissenbach J."/>
            <person name="Roest Crollius H."/>
        </authorList>
    </citation>
    <scope>NUCLEOTIDE SEQUENCE [LARGE SCALE GENOMIC DNA]</scope>
</reference>
<evidence type="ECO:0000313" key="1">
    <source>
        <dbReference type="EMBL" id="CAF92013.1"/>
    </source>
</evidence>
<organism evidence="1">
    <name type="scientific">Tetraodon nigroviridis</name>
    <name type="common">Spotted green pufferfish</name>
    <name type="synonym">Chelonodon nigroviridis</name>
    <dbReference type="NCBI Taxonomy" id="99883"/>
    <lineage>
        <taxon>Eukaryota</taxon>
        <taxon>Metazoa</taxon>
        <taxon>Chordata</taxon>
        <taxon>Craniata</taxon>
        <taxon>Vertebrata</taxon>
        <taxon>Euteleostomi</taxon>
        <taxon>Actinopterygii</taxon>
        <taxon>Neopterygii</taxon>
        <taxon>Teleostei</taxon>
        <taxon>Neoteleostei</taxon>
        <taxon>Acanthomorphata</taxon>
        <taxon>Eupercaria</taxon>
        <taxon>Tetraodontiformes</taxon>
        <taxon>Tetradontoidea</taxon>
        <taxon>Tetraodontidae</taxon>
        <taxon>Tetraodon</taxon>
    </lineage>
</organism>
<dbReference type="KEGG" id="tng:GSTEN00007042G001"/>
<sequence length="31" mass="3325">QLYGAVGEPHHVLRGQRVCGGRLTEASSAFQ</sequence>
<reference evidence="1" key="2">
    <citation type="submission" date="2004-02" db="EMBL/GenBank/DDBJ databases">
        <authorList>
            <consortium name="Genoscope"/>
            <consortium name="Whitehead Institute Centre for Genome Research"/>
        </authorList>
    </citation>
    <scope>NUCLEOTIDE SEQUENCE</scope>
</reference>
<protein>
    <submittedName>
        <fullName evidence="1">(spotted green pufferfish) hypothetical protein</fullName>
    </submittedName>
</protein>
<name>Q4T519_TETNG</name>
<dbReference type="AlphaFoldDB" id="Q4T519"/>
<gene>
    <name evidence="1" type="ORF">GSTENG00007042001</name>
</gene>